<protein>
    <submittedName>
        <fullName evidence="2">Uncharacterized protein</fullName>
    </submittedName>
</protein>
<dbReference type="EMBL" id="KQ241739">
    <property type="protein sequence ID" value="KNC84803.1"/>
    <property type="molecule type" value="Genomic_DNA"/>
</dbReference>
<sequence>MQRTALNQDQVTGSDTNDPMADGSDGDGEPDVEFKIELFPISYQTGSAKDELWAVWSLFWEDSESDNARSYTMESLRTRFPNFAPDGLRLIINMLKERSLIGEVLQGGAFAYHLA</sequence>
<organism evidence="2 3">
    <name type="scientific">Sphaeroforma arctica JP610</name>
    <dbReference type="NCBI Taxonomy" id="667725"/>
    <lineage>
        <taxon>Eukaryota</taxon>
        <taxon>Ichthyosporea</taxon>
        <taxon>Ichthyophonida</taxon>
        <taxon>Sphaeroforma</taxon>
    </lineage>
</organism>
<keyword evidence="3" id="KW-1185">Reference proteome</keyword>
<dbReference type="AlphaFoldDB" id="A0A0L0G972"/>
<accession>A0A0L0G972</accession>
<name>A0A0L0G972_9EUKA</name>
<gene>
    <name evidence="2" type="ORF">SARC_02978</name>
</gene>
<feature type="compositionally biased region" description="Polar residues" evidence="1">
    <location>
        <begin position="1"/>
        <end position="17"/>
    </location>
</feature>
<dbReference type="RefSeq" id="XP_014158705.1">
    <property type="nucleotide sequence ID" value="XM_014303230.1"/>
</dbReference>
<evidence type="ECO:0000256" key="1">
    <source>
        <dbReference type="SAM" id="MobiDB-lite"/>
    </source>
</evidence>
<dbReference type="GeneID" id="25903482"/>
<dbReference type="Proteomes" id="UP000054560">
    <property type="component" value="Unassembled WGS sequence"/>
</dbReference>
<evidence type="ECO:0000313" key="2">
    <source>
        <dbReference type="EMBL" id="KNC84803.1"/>
    </source>
</evidence>
<reference evidence="2 3" key="1">
    <citation type="submission" date="2011-02" db="EMBL/GenBank/DDBJ databases">
        <title>The Genome Sequence of Sphaeroforma arctica JP610.</title>
        <authorList>
            <consortium name="The Broad Institute Genome Sequencing Platform"/>
            <person name="Russ C."/>
            <person name="Cuomo C."/>
            <person name="Young S.K."/>
            <person name="Zeng Q."/>
            <person name="Gargeya S."/>
            <person name="Alvarado L."/>
            <person name="Berlin A."/>
            <person name="Chapman S.B."/>
            <person name="Chen Z."/>
            <person name="Freedman E."/>
            <person name="Gellesch M."/>
            <person name="Goldberg J."/>
            <person name="Griggs A."/>
            <person name="Gujja S."/>
            <person name="Heilman E."/>
            <person name="Heiman D."/>
            <person name="Howarth C."/>
            <person name="Mehta T."/>
            <person name="Neiman D."/>
            <person name="Pearson M."/>
            <person name="Roberts A."/>
            <person name="Saif S."/>
            <person name="Shea T."/>
            <person name="Shenoy N."/>
            <person name="Sisk P."/>
            <person name="Stolte C."/>
            <person name="Sykes S."/>
            <person name="White J."/>
            <person name="Yandava C."/>
            <person name="Burger G."/>
            <person name="Gray M.W."/>
            <person name="Holland P.W.H."/>
            <person name="King N."/>
            <person name="Lang F.B.F."/>
            <person name="Roger A.J."/>
            <person name="Ruiz-Trillo I."/>
            <person name="Haas B."/>
            <person name="Nusbaum C."/>
            <person name="Birren B."/>
        </authorList>
    </citation>
    <scope>NUCLEOTIDE SEQUENCE [LARGE SCALE GENOMIC DNA]</scope>
    <source>
        <strain evidence="2 3">JP610</strain>
    </source>
</reference>
<feature type="region of interest" description="Disordered" evidence="1">
    <location>
        <begin position="1"/>
        <end position="31"/>
    </location>
</feature>
<proteinExistence type="predicted"/>
<evidence type="ECO:0000313" key="3">
    <source>
        <dbReference type="Proteomes" id="UP000054560"/>
    </source>
</evidence>